<dbReference type="InterPro" id="IPR050266">
    <property type="entry name" value="AB_hydrolase_sf"/>
</dbReference>
<feature type="domain" description="AB hydrolase-1" evidence="1">
    <location>
        <begin position="72"/>
        <end position="185"/>
    </location>
</feature>
<dbReference type="PANTHER" id="PTHR43798:SF33">
    <property type="entry name" value="HYDROLASE, PUTATIVE (AFU_ORTHOLOGUE AFUA_2G14860)-RELATED"/>
    <property type="match status" value="1"/>
</dbReference>
<reference evidence="3" key="1">
    <citation type="submission" date="2017-08" db="EMBL/GenBank/DDBJ databases">
        <title>A dynamic microbial community with high functional redundancy inhabits the cold, oxic subseafloor aquifer.</title>
        <authorList>
            <person name="Tully B.J."/>
            <person name="Wheat C.G."/>
            <person name="Glazer B.T."/>
            <person name="Huber J.A."/>
        </authorList>
    </citation>
    <scope>NUCLEOTIDE SEQUENCE [LARGE SCALE GENOMIC DNA]</scope>
</reference>
<sequence>MSAVFASIKRISLTLICVLVLLPITFMSLVGVYSLTLRTNLDEKFPPPGKMVDIGSHRLHIHCTGEYQSATVLLEAGAGAWSTHWTRVQSLLSNHIRVCSYDRAGLGWSEKGPLPRDDRTIAAELDRLLLASEEAPPYVLVGWSGGGPPAWLYAKTHPDVVMGVVMVESVTKSYRKWSDENASITKIFVRDNLRPVLSLLEITQRVLFPTELPAIISSEFSEFQKEVLAHPGFRSRMVSSSSAEGAAHEDLAYMSDLGDTPLIVLEAGRVLWPISEIEWRDGQRQLLIQSTNSKHIVASSIGHNIPMDAPEIVVKAIEELIQEPQVSE</sequence>
<dbReference type="Proteomes" id="UP000218767">
    <property type="component" value="Unassembled WGS sequence"/>
</dbReference>
<gene>
    <name evidence="2" type="ORF">COB20_14320</name>
</gene>
<evidence type="ECO:0000313" key="2">
    <source>
        <dbReference type="EMBL" id="PCI74828.1"/>
    </source>
</evidence>
<dbReference type="Pfam" id="PF00561">
    <property type="entry name" value="Abhydrolase_1"/>
    <property type="match status" value="1"/>
</dbReference>
<dbReference type="SUPFAM" id="SSF53474">
    <property type="entry name" value="alpha/beta-Hydrolases"/>
    <property type="match status" value="1"/>
</dbReference>
<dbReference type="AlphaFoldDB" id="A0A2A4WWN5"/>
<dbReference type="GO" id="GO:0016020">
    <property type="term" value="C:membrane"/>
    <property type="evidence" value="ECO:0007669"/>
    <property type="project" value="TreeGrafter"/>
</dbReference>
<dbReference type="InterPro" id="IPR000073">
    <property type="entry name" value="AB_hydrolase_1"/>
</dbReference>
<comment type="caution">
    <text evidence="2">The sequence shown here is derived from an EMBL/GenBank/DDBJ whole genome shotgun (WGS) entry which is preliminary data.</text>
</comment>
<dbReference type="InterPro" id="IPR029058">
    <property type="entry name" value="AB_hydrolase_fold"/>
</dbReference>
<dbReference type="Gene3D" id="3.40.50.1820">
    <property type="entry name" value="alpha/beta hydrolase"/>
    <property type="match status" value="1"/>
</dbReference>
<organism evidence="2 3">
    <name type="scientific">SAR86 cluster bacterium</name>
    <dbReference type="NCBI Taxonomy" id="2030880"/>
    <lineage>
        <taxon>Bacteria</taxon>
        <taxon>Pseudomonadati</taxon>
        <taxon>Pseudomonadota</taxon>
        <taxon>Gammaproteobacteria</taxon>
        <taxon>SAR86 cluster</taxon>
    </lineage>
</organism>
<accession>A0A2A4WWN5</accession>
<protein>
    <recommendedName>
        <fullName evidence="1">AB hydrolase-1 domain-containing protein</fullName>
    </recommendedName>
</protein>
<evidence type="ECO:0000259" key="1">
    <source>
        <dbReference type="Pfam" id="PF00561"/>
    </source>
</evidence>
<name>A0A2A4WWN5_9GAMM</name>
<proteinExistence type="predicted"/>
<dbReference type="EMBL" id="NVUL01000091">
    <property type="protein sequence ID" value="PCI74828.1"/>
    <property type="molecule type" value="Genomic_DNA"/>
</dbReference>
<evidence type="ECO:0000313" key="3">
    <source>
        <dbReference type="Proteomes" id="UP000218767"/>
    </source>
</evidence>
<dbReference type="PANTHER" id="PTHR43798">
    <property type="entry name" value="MONOACYLGLYCEROL LIPASE"/>
    <property type="match status" value="1"/>
</dbReference>